<feature type="domain" description="DNA polymerase III beta sliding clamp C-terminal" evidence="11">
    <location>
        <begin position="248"/>
        <end position="366"/>
    </location>
</feature>
<dbReference type="GO" id="GO:0003677">
    <property type="term" value="F:DNA binding"/>
    <property type="evidence" value="ECO:0007669"/>
    <property type="project" value="UniProtKB-KW"/>
</dbReference>
<dbReference type="SMART" id="SM00480">
    <property type="entry name" value="POL3Bc"/>
    <property type="match status" value="1"/>
</dbReference>
<dbReference type="GO" id="GO:0003887">
    <property type="term" value="F:DNA-directed DNA polymerase activity"/>
    <property type="evidence" value="ECO:0007669"/>
    <property type="project" value="UniProtKB-KW"/>
</dbReference>
<proteinExistence type="inferred from homology"/>
<evidence type="ECO:0000256" key="8">
    <source>
        <dbReference type="ARBA" id="ARBA00023125"/>
    </source>
</evidence>
<comment type="subcellular location">
    <subcellularLocation>
        <location evidence="1">Cytoplasm</location>
    </subcellularLocation>
</comment>
<gene>
    <name evidence="12" type="ORF">METZ01_LOCUS60309</name>
</gene>
<organism evidence="12">
    <name type="scientific">marine metagenome</name>
    <dbReference type="NCBI Taxonomy" id="408172"/>
    <lineage>
        <taxon>unclassified sequences</taxon>
        <taxon>metagenomes</taxon>
        <taxon>ecological metagenomes</taxon>
    </lineage>
</organism>
<dbReference type="InterPro" id="IPR022637">
    <property type="entry name" value="DNA_polIII_beta_cen"/>
</dbReference>
<dbReference type="CDD" id="cd00140">
    <property type="entry name" value="beta_clamp"/>
    <property type="match status" value="1"/>
</dbReference>
<keyword evidence="7" id="KW-0239">DNA-directed DNA polymerase</keyword>
<feature type="domain" description="DNA polymerase III beta sliding clamp N-terminal" evidence="9">
    <location>
        <begin position="1"/>
        <end position="117"/>
    </location>
</feature>
<evidence type="ECO:0000256" key="3">
    <source>
        <dbReference type="ARBA" id="ARBA00022490"/>
    </source>
</evidence>
<dbReference type="PIRSF" id="PIRSF000804">
    <property type="entry name" value="DNA_pol_III_b"/>
    <property type="match status" value="1"/>
</dbReference>
<keyword evidence="5" id="KW-0548">Nucleotidyltransferase</keyword>
<evidence type="ECO:0000259" key="9">
    <source>
        <dbReference type="Pfam" id="PF00712"/>
    </source>
</evidence>
<dbReference type="Pfam" id="PF02768">
    <property type="entry name" value="DNA_pol3_beta_3"/>
    <property type="match status" value="1"/>
</dbReference>
<name>A0A381STW2_9ZZZZ</name>
<dbReference type="GO" id="GO:0009360">
    <property type="term" value="C:DNA polymerase III complex"/>
    <property type="evidence" value="ECO:0007669"/>
    <property type="project" value="InterPro"/>
</dbReference>
<evidence type="ECO:0008006" key="13">
    <source>
        <dbReference type="Google" id="ProtNLM"/>
    </source>
</evidence>
<dbReference type="Pfam" id="PF00712">
    <property type="entry name" value="DNA_pol3_beta"/>
    <property type="match status" value="1"/>
</dbReference>
<comment type="similarity">
    <text evidence="2">Belongs to the beta sliding clamp family.</text>
</comment>
<evidence type="ECO:0000259" key="11">
    <source>
        <dbReference type="Pfam" id="PF02768"/>
    </source>
</evidence>
<evidence type="ECO:0000256" key="7">
    <source>
        <dbReference type="ARBA" id="ARBA00022932"/>
    </source>
</evidence>
<dbReference type="PANTHER" id="PTHR30478">
    <property type="entry name" value="DNA POLYMERASE III SUBUNIT BETA"/>
    <property type="match status" value="1"/>
</dbReference>
<dbReference type="GO" id="GO:0005737">
    <property type="term" value="C:cytoplasm"/>
    <property type="evidence" value="ECO:0007669"/>
    <property type="project" value="UniProtKB-SubCell"/>
</dbReference>
<dbReference type="SUPFAM" id="SSF55979">
    <property type="entry name" value="DNA clamp"/>
    <property type="match status" value="3"/>
</dbReference>
<dbReference type="Pfam" id="PF02767">
    <property type="entry name" value="DNA_pol3_beta_2"/>
    <property type="match status" value="1"/>
</dbReference>
<evidence type="ECO:0000256" key="1">
    <source>
        <dbReference type="ARBA" id="ARBA00004496"/>
    </source>
</evidence>
<dbReference type="AlphaFoldDB" id="A0A381STW2"/>
<protein>
    <recommendedName>
        <fullName evidence="13">Beta sliding clamp</fullName>
    </recommendedName>
</protein>
<evidence type="ECO:0000256" key="2">
    <source>
        <dbReference type="ARBA" id="ARBA00010752"/>
    </source>
</evidence>
<dbReference type="GO" id="GO:0006271">
    <property type="term" value="P:DNA strand elongation involved in DNA replication"/>
    <property type="evidence" value="ECO:0007669"/>
    <property type="project" value="TreeGrafter"/>
</dbReference>
<keyword evidence="6" id="KW-0235">DNA replication</keyword>
<feature type="domain" description="DNA polymerase III beta sliding clamp central" evidence="10">
    <location>
        <begin position="129"/>
        <end position="246"/>
    </location>
</feature>
<dbReference type="InterPro" id="IPR001001">
    <property type="entry name" value="DNA_polIII_beta"/>
</dbReference>
<dbReference type="GO" id="GO:0008408">
    <property type="term" value="F:3'-5' exonuclease activity"/>
    <property type="evidence" value="ECO:0007669"/>
    <property type="project" value="InterPro"/>
</dbReference>
<dbReference type="InterPro" id="IPR046938">
    <property type="entry name" value="DNA_clamp_sf"/>
</dbReference>
<evidence type="ECO:0000256" key="4">
    <source>
        <dbReference type="ARBA" id="ARBA00022679"/>
    </source>
</evidence>
<evidence type="ECO:0000313" key="12">
    <source>
        <dbReference type="EMBL" id="SVA07455.1"/>
    </source>
</evidence>
<dbReference type="InterPro" id="IPR022634">
    <property type="entry name" value="DNA_polIII_beta_N"/>
</dbReference>
<accession>A0A381STW2</accession>
<evidence type="ECO:0000259" key="10">
    <source>
        <dbReference type="Pfam" id="PF02767"/>
    </source>
</evidence>
<dbReference type="EMBL" id="UINC01003568">
    <property type="protein sequence ID" value="SVA07455.1"/>
    <property type="molecule type" value="Genomic_DNA"/>
</dbReference>
<keyword evidence="3" id="KW-0963">Cytoplasm</keyword>
<keyword evidence="4" id="KW-0808">Transferase</keyword>
<dbReference type="InterPro" id="IPR022635">
    <property type="entry name" value="DNA_polIII_beta_C"/>
</dbReference>
<dbReference type="PANTHER" id="PTHR30478:SF0">
    <property type="entry name" value="BETA SLIDING CLAMP"/>
    <property type="match status" value="1"/>
</dbReference>
<reference evidence="12" key="1">
    <citation type="submission" date="2018-05" db="EMBL/GenBank/DDBJ databases">
        <authorList>
            <person name="Lanie J.A."/>
            <person name="Ng W.-L."/>
            <person name="Kazmierczak K.M."/>
            <person name="Andrzejewski T.M."/>
            <person name="Davidsen T.M."/>
            <person name="Wayne K.J."/>
            <person name="Tettelin H."/>
            <person name="Glass J.I."/>
            <person name="Rusch D."/>
            <person name="Podicherti R."/>
            <person name="Tsui H.-C.T."/>
            <person name="Winkler M.E."/>
        </authorList>
    </citation>
    <scope>NUCLEOTIDE SEQUENCE</scope>
</reference>
<keyword evidence="8" id="KW-0238">DNA-binding</keyword>
<dbReference type="Gene3D" id="3.10.150.10">
    <property type="entry name" value="DNA Polymerase III, subunit A, domain 2"/>
    <property type="match status" value="1"/>
</dbReference>
<evidence type="ECO:0000256" key="6">
    <source>
        <dbReference type="ARBA" id="ARBA00022705"/>
    </source>
</evidence>
<sequence>MKLAISKEEFIKGLQAVQNVVSTRTTLPILANVLLCAKGNLLTLTSTDLDVTISKTVQAKVEKEGTFTIPVKKLHNIAREVEGNQVEMEVIGNLCSLESGSFSTKVNGLPAEEFPPIPEFKEQSTIRMEQIKVKSMLRRTAYAVSIDENRYVLNGLFLSFREKKLTMVATDGRRLALAEEEVEQTQEKPLEIIVPTKAIQELSRQLGEEGEIEIRITENQASFSMGKEKEEETVVVTKLVEGAYPNYKQVIPSESKHRVTLDKEELLHAVRRAEIMTSDKANSVKMTFTENTLKLTANTPEVGESQETIAINYSGEETSIAFNPQYFIDPLKSLEEEEINFEFTDQLSPGVIKVNQPFLYVIMPMRTS</sequence>
<dbReference type="Gene3D" id="3.70.10.10">
    <property type="match status" value="1"/>
</dbReference>
<dbReference type="NCBIfam" id="TIGR00663">
    <property type="entry name" value="dnan"/>
    <property type="match status" value="1"/>
</dbReference>
<evidence type="ECO:0000256" key="5">
    <source>
        <dbReference type="ARBA" id="ARBA00022695"/>
    </source>
</evidence>